<name>A0A7S2AVQ9_9STRA</name>
<dbReference type="GO" id="GO:0005737">
    <property type="term" value="C:cytoplasm"/>
    <property type="evidence" value="ECO:0007669"/>
    <property type="project" value="TreeGrafter"/>
</dbReference>
<keyword evidence="4" id="KW-0904">Protein phosphatase</keyword>
<dbReference type="PROSITE" id="PS50054">
    <property type="entry name" value="TYR_PHOSPHATASE_DUAL"/>
    <property type="match status" value="1"/>
</dbReference>
<gene>
    <name evidence="7" type="ORF">FPAR1323_LOCUS89</name>
</gene>
<comment type="similarity">
    <text evidence="1">Belongs to the protein-tyrosine phosphatase family. Non-receptor class dual specificity subfamily.</text>
</comment>
<dbReference type="GO" id="GO:0008330">
    <property type="term" value="F:protein tyrosine/threonine phosphatase activity"/>
    <property type="evidence" value="ECO:0007669"/>
    <property type="project" value="TreeGrafter"/>
</dbReference>
<dbReference type="Gene3D" id="3.90.190.10">
    <property type="entry name" value="Protein tyrosine phosphatase superfamily"/>
    <property type="match status" value="1"/>
</dbReference>
<dbReference type="SMART" id="SM00195">
    <property type="entry name" value="DSPc"/>
    <property type="match status" value="1"/>
</dbReference>
<dbReference type="EMBL" id="HBGT01000157">
    <property type="protein sequence ID" value="CAD9379058.1"/>
    <property type="molecule type" value="Transcribed_RNA"/>
</dbReference>
<evidence type="ECO:0000259" key="5">
    <source>
        <dbReference type="PROSITE" id="PS50054"/>
    </source>
</evidence>
<protein>
    <recommendedName>
        <fullName evidence="2">protein-tyrosine-phosphatase</fullName>
        <ecNumber evidence="2">3.1.3.48</ecNumber>
    </recommendedName>
</protein>
<keyword evidence="3" id="KW-0378">Hydrolase</keyword>
<dbReference type="AlphaFoldDB" id="A0A7S2AVQ9"/>
<dbReference type="SUPFAM" id="SSF52799">
    <property type="entry name" value="(Phosphotyrosine protein) phosphatases II"/>
    <property type="match status" value="1"/>
</dbReference>
<proteinExistence type="inferred from homology"/>
<dbReference type="CDD" id="cd14498">
    <property type="entry name" value="DSP"/>
    <property type="match status" value="1"/>
</dbReference>
<feature type="domain" description="Tyrosine specific protein phosphatases" evidence="6">
    <location>
        <begin position="471"/>
        <end position="528"/>
    </location>
</feature>
<dbReference type="Pfam" id="PF00782">
    <property type="entry name" value="DSPc"/>
    <property type="match status" value="1"/>
</dbReference>
<dbReference type="PROSITE" id="PS50056">
    <property type="entry name" value="TYR_PHOSPHATASE_2"/>
    <property type="match status" value="1"/>
</dbReference>
<dbReference type="PRINTS" id="PR01908">
    <property type="entry name" value="ADSPHPHTASE"/>
</dbReference>
<evidence type="ECO:0000259" key="6">
    <source>
        <dbReference type="PROSITE" id="PS50056"/>
    </source>
</evidence>
<dbReference type="GO" id="GO:0017017">
    <property type="term" value="F:MAP kinase tyrosine/serine/threonine phosphatase activity"/>
    <property type="evidence" value="ECO:0007669"/>
    <property type="project" value="TreeGrafter"/>
</dbReference>
<dbReference type="InterPro" id="IPR000387">
    <property type="entry name" value="Tyr_Pase_dom"/>
</dbReference>
<dbReference type="GO" id="GO:0043409">
    <property type="term" value="P:negative regulation of MAPK cascade"/>
    <property type="evidence" value="ECO:0007669"/>
    <property type="project" value="TreeGrafter"/>
</dbReference>
<dbReference type="InterPro" id="IPR020422">
    <property type="entry name" value="TYR_PHOSPHATASE_DUAL_dom"/>
</dbReference>
<organism evidence="7">
    <name type="scientific">Florenciella parvula</name>
    <dbReference type="NCBI Taxonomy" id="236787"/>
    <lineage>
        <taxon>Eukaryota</taxon>
        <taxon>Sar</taxon>
        <taxon>Stramenopiles</taxon>
        <taxon>Ochrophyta</taxon>
        <taxon>Dictyochophyceae</taxon>
        <taxon>Florenciellales</taxon>
        <taxon>Florenciella</taxon>
    </lineage>
</organism>
<evidence type="ECO:0000256" key="4">
    <source>
        <dbReference type="ARBA" id="ARBA00022912"/>
    </source>
</evidence>
<evidence type="ECO:0000256" key="1">
    <source>
        <dbReference type="ARBA" id="ARBA00008601"/>
    </source>
</evidence>
<dbReference type="PANTHER" id="PTHR10159">
    <property type="entry name" value="DUAL SPECIFICITY PROTEIN PHOSPHATASE"/>
    <property type="match status" value="1"/>
</dbReference>
<sequence length="571" mass="61483">MAAMSEEEMIAAAIAASIADNTELTTAEQLDTAFEERAHKGGGMIHQVNLLNQFSDAWKMLIEVHHAPESICGYMSLAYAVILARAFAQPDGGGGSSGDGHAPASRLELAELEPELRNVDGVRVEVDRAMSFVEESRRRYIEAHRDQFPESARKSYMRAWVANYEISDYLRAEPEEVRREVCFLRFNQYPEYHSARHEERERMVEEARFGGSKAGDKSDVACYNEGDSMFIVESFGPTERTLETPAEFLTRTADPAGISAGVGGVGKVAQPRIVVLDLNGHFSCSLAMPATGHHSGGDGGEPTLHVLNTTNTSYVSGMTGSRAMCQEAHEIFALGGAAEREGGTGALAAERHAPAGTVPAVDLEKLSMALENCDCVYPPSAERNHDTRSPFVAEGAERNYDTPLLYLGNRRVAEDAASLRLLGCTHVVNAAPSQVASVLTAVEEGGPAYLHVDLDDRVEAVDATATRAAFDEAATFIDAAMSGGAAGSVVLVHCAGGVSRSASIVLFFLIAKKGMSLAGAWRMVREAREVIGPNTAFFNVLLDAEMELTGKETMQRPLNDQQRCFSCLDPA</sequence>
<evidence type="ECO:0000256" key="2">
    <source>
        <dbReference type="ARBA" id="ARBA00013064"/>
    </source>
</evidence>
<accession>A0A7S2AVQ9</accession>
<evidence type="ECO:0000313" key="7">
    <source>
        <dbReference type="EMBL" id="CAD9379058.1"/>
    </source>
</evidence>
<dbReference type="PROSITE" id="PS00383">
    <property type="entry name" value="TYR_PHOSPHATASE_1"/>
    <property type="match status" value="1"/>
</dbReference>
<dbReference type="InterPro" id="IPR029021">
    <property type="entry name" value="Prot-tyrosine_phosphatase-like"/>
</dbReference>
<feature type="domain" description="Tyrosine-protein phosphatase" evidence="5">
    <location>
        <begin position="397"/>
        <end position="550"/>
    </location>
</feature>
<dbReference type="GO" id="GO:0033550">
    <property type="term" value="F:MAP kinase tyrosine phosphatase activity"/>
    <property type="evidence" value="ECO:0007669"/>
    <property type="project" value="TreeGrafter"/>
</dbReference>
<evidence type="ECO:0000256" key="3">
    <source>
        <dbReference type="ARBA" id="ARBA00022801"/>
    </source>
</evidence>
<dbReference type="PANTHER" id="PTHR10159:SF519">
    <property type="entry name" value="DUAL SPECIFICITY PROTEIN PHOSPHATASE MPK3"/>
    <property type="match status" value="1"/>
</dbReference>
<dbReference type="InterPro" id="IPR000340">
    <property type="entry name" value="Dual-sp_phosphatase_cat-dom"/>
</dbReference>
<dbReference type="InterPro" id="IPR016130">
    <property type="entry name" value="Tyr_Pase_AS"/>
</dbReference>
<dbReference type="EC" id="3.1.3.48" evidence="2"/>
<reference evidence="7" key="1">
    <citation type="submission" date="2021-01" db="EMBL/GenBank/DDBJ databases">
        <authorList>
            <person name="Corre E."/>
            <person name="Pelletier E."/>
            <person name="Niang G."/>
            <person name="Scheremetjew M."/>
            <person name="Finn R."/>
            <person name="Kale V."/>
            <person name="Holt S."/>
            <person name="Cochrane G."/>
            <person name="Meng A."/>
            <person name="Brown T."/>
            <person name="Cohen L."/>
        </authorList>
    </citation>
    <scope>NUCLEOTIDE SEQUENCE</scope>
    <source>
        <strain evidence="7">RCC1693</strain>
    </source>
</reference>